<evidence type="ECO:0000313" key="2">
    <source>
        <dbReference type="EMBL" id="RNI22036.1"/>
    </source>
</evidence>
<feature type="region of interest" description="Disordered" evidence="1">
    <location>
        <begin position="1"/>
        <end position="33"/>
    </location>
</feature>
<organism evidence="2 3">
    <name type="scientific">Rufibacter latericius</name>
    <dbReference type="NCBI Taxonomy" id="2487040"/>
    <lineage>
        <taxon>Bacteria</taxon>
        <taxon>Pseudomonadati</taxon>
        <taxon>Bacteroidota</taxon>
        <taxon>Cytophagia</taxon>
        <taxon>Cytophagales</taxon>
        <taxon>Hymenobacteraceae</taxon>
        <taxon>Rufibacter</taxon>
    </lineage>
</organism>
<reference evidence="2 3" key="1">
    <citation type="submission" date="2018-11" db="EMBL/GenBank/DDBJ databases">
        <title>Rufibacter latericius sp. nov., isolated from water in Baiyang Lake.</title>
        <authorList>
            <person name="Yang Y."/>
        </authorList>
    </citation>
    <scope>NUCLEOTIDE SEQUENCE [LARGE SCALE GENOMIC DNA]</scope>
    <source>
        <strain evidence="2 3">R-22-1c-1</strain>
    </source>
</reference>
<evidence type="ECO:0000313" key="3">
    <source>
        <dbReference type="Proteomes" id="UP000272117"/>
    </source>
</evidence>
<dbReference type="EMBL" id="RJJD01000023">
    <property type="protein sequence ID" value="RNI22036.1"/>
    <property type="molecule type" value="Genomic_DNA"/>
</dbReference>
<name>A0A3M9M970_9BACT</name>
<dbReference type="AlphaFoldDB" id="A0A3M9M970"/>
<keyword evidence="3" id="KW-1185">Reference proteome</keyword>
<dbReference type="Proteomes" id="UP000272117">
    <property type="component" value="Unassembled WGS sequence"/>
</dbReference>
<evidence type="ECO:0000256" key="1">
    <source>
        <dbReference type="SAM" id="MobiDB-lite"/>
    </source>
</evidence>
<proteinExistence type="predicted"/>
<accession>A0A3M9M970</accession>
<dbReference type="RefSeq" id="WP_123129360.1">
    <property type="nucleotide sequence ID" value="NZ_RJJD01000023.1"/>
</dbReference>
<feature type="region of interest" description="Disordered" evidence="1">
    <location>
        <begin position="41"/>
        <end position="60"/>
    </location>
</feature>
<gene>
    <name evidence="2" type="ORF">EFB08_23170</name>
</gene>
<protein>
    <submittedName>
        <fullName evidence="2">Uncharacterized protein</fullName>
    </submittedName>
</protein>
<comment type="caution">
    <text evidence="2">The sequence shown here is derived from an EMBL/GenBank/DDBJ whole genome shotgun (WGS) entry which is preliminary data.</text>
</comment>
<sequence>MAILTESDLAPKSDLPVAKAQHIKGAPQNKASKAELDAVPTHTREAGQIGKVTVDPDPNKNGSYTMSTALAWVKDTVPTSTTDSGYRWHGVPNLSVVDSAGGGTVAASCGSVVKGTAITGTAPTDSPIACSNCAPGNWRDDLVGLHIM</sequence>